<evidence type="ECO:0000259" key="2">
    <source>
        <dbReference type="Pfam" id="PF20211"/>
    </source>
</evidence>
<dbReference type="EMBL" id="JASCIS010000041">
    <property type="protein sequence ID" value="MDI3422712.1"/>
    <property type="molecule type" value="Genomic_DNA"/>
</dbReference>
<feature type="domain" description="DUF6571" evidence="2">
    <location>
        <begin position="200"/>
        <end position="418"/>
    </location>
</feature>
<dbReference type="Pfam" id="PF20211">
    <property type="entry name" value="DUF6571"/>
    <property type="match status" value="1"/>
</dbReference>
<keyword evidence="4" id="KW-1185">Reference proteome</keyword>
<feature type="region of interest" description="Disordered" evidence="1">
    <location>
        <begin position="119"/>
        <end position="142"/>
    </location>
</feature>
<organism evidence="3 4">
    <name type="scientific">Streptomyces luteolus</name>
    <dbReference type="NCBI Taxonomy" id="3043615"/>
    <lineage>
        <taxon>Bacteria</taxon>
        <taxon>Bacillati</taxon>
        <taxon>Actinomycetota</taxon>
        <taxon>Actinomycetes</taxon>
        <taxon>Kitasatosporales</taxon>
        <taxon>Streptomycetaceae</taxon>
        <taxon>Streptomyces</taxon>
    </lineage>
</organism>
<accession>A0ABT6T771</accession>
<dbReference type="RefSeq" id="WP_282538569.1">
    <property type="nucleotide sequence ID" value="NZ_JASCIS010000041.1"/>
</dbReference>
<comment type="caution">
    <text evidence="3">The sequence shown here is derived from an EMBL/GenBank/DDBJ whole genome shotgun (WGS) entry which is preliminary data.</text>
</comment>
<name>A0ABT6T771_9ACTN</name>
<feature type="compositionally biased region" description="Basic and acidic residues" evidence="1">
    <location>
        <begin position="179"/>
        <end position="197"/>
    </location>
</feature>
<evidence type="ECO:0000313" key="3">
    <source>
        <dbReference type="EMBL" id="MDI3422712.1"/>
    </source>
</evidence>
<evidence type="ECO:0000313" key="4">
    <source>
        <dbReference type="Proteomes" id="UP001237105"/>
    </source>
</evidence>
<proteinExistence type="predicted"/>
<feature type="compositionally biased region" description="Basic and acidic residues" evidence="1">
    <location>
        <begin position="121"/>
        <end position="134"/>
    </location>
</feature>
<sequence length="718" mass="79702">MSTVAYEQLYHLDVESISTAVDRWSDVIRRYQEWDQAYNDGVVKPFDQAGWTSIDGTSVYAQVQVANANKEFSDAVVEAKGIRAVLQDAYDELRKYKTDLHQLTADAKKEGVVISGTGKVTLRDPDEKGDERRGPGGVLPSENEEKVLRWQARIGFILVAATNADQSAAIALKRNTGKGGDEGFNDKTVKSVDQDESQRATRLLNKVEKGDELSRAELKELERLMKHNQKDPEFSKMLLDKVGPENAIKLTNQLNDLAYDTDKGNRQQYTGIQQGLANAIATGTRDPDSATYKKWRAGMEEAGMKRYEWQGEEVRGYQSLVTLMQHGDGYSERFLHDLGDDIIAAEKADDGDDNWDVHKTFLNKHEEYFSNDPMDGLLQVMSRNPEAAATFLDPQNDPNPDDDKKQSNDRLEYLTRERDWNVVDGNPAMCNPHDPDSIFGDPLRGSDIEDPHTREGLAAALTAGATGIDPANSGGGYVEHSDSNRRVFEASLKHLSAEGNDFPPQLRTPMAQVMGNWGDDVHQATSAHSDGESPLKRGEVLEVAKQISRDQHAYGTLQDGINREIVHDINTNEGGAEETWRRAGNTIGFLEEARYQALKMDADDEKSKAMWEAKWDYHTWGGVVNFIPHAGDAAQRGVDVLTTKWLEEENARIDAGLARDNMATNDGREGRLTALADHWRAENPEAVNGDSRYTTVDKFVSAANDGNAAARRMAGNGS</sequence>
<feature type="region of interest" description="Disordered" evidence="1">
    <location>
        <begin position="175"/>
        <end position="197"/>
    </location>
</feature>
<dbReference type="Proteomes" id="UP001237105">
    <property type="component" value="Unassembled WGS sequence"/>
</dbReference>
<gene>
    <name evidence="3" type="ORF">QIT00_29945</name>
</gene>
<protein>
    <recommendedName>
        <fullName evidence="2">DUF6571 domain-containing protein</fullName>
    </recommendedName>
</protein>
<evidence type="ECO:0000256" key="1">
    <source>
        <dbReference type="SAM" id="MobiDB-lite"/>
    </source>
</evidence>
<dbReference type="InterPro" id="IPR046701">
    <property type="entry name" value="DUF6571"/>
</dbReference>
<reference evidence="3 4" key="1">
    <citation type="submission" date="2023-05" db="EMBL/GenBank/DDBJ databases">
        <title>Draft genome sequence of Streptomyces sp. B-S-A12 isolated from a cave soil in Thailand.</title>
        <authorList>
            <person name="Chamroensaksri N."/>
            <person name="Muangham S."/>
        </authorList>
    </citation>
    <scope>NUCLEOTIDE SEQUENCE [LARGE SCALE GENOMIC DNA]</scope>
    <source>
        <strain evidence="3 4">B-S-A12</strain>
    </source>
</reference>